<name>A0ABY1A979_9LACO</name>
<organism evidence="2 3">
    <name type="scientific">Ligilactobacillus ruminis</name>
    <dbReference type="NCBI Taxonomy" id="1623"/>
    <lineage>
        <taxon>Bacteria</taxon>
        <taxon>Bacillati</taxon>
        <taxon>Bacillota</taxon>
        <taxon>Bacilli</taxon>
        <taxon>Lactobacillales</taxon>
        <taxon>Lactobacillaceae</taxon>
        <taxon>Ligilactobacillus</taxon>
    </lineage>
</organism>
<dbReference type="SUPFAM" id="SSF52540">
    <property type="entry name" value="P-loop containing nucleoside triphosphate hydrolases"/>
    <property type="match status" value="1"/>
</dbReference>
<dbReference type="EMBL" id="FOCC01000001">
    <property type="protein sequence ID" value="SEM34389.1"/>
    <property type="molecule type" value="Genomic_DNA"/>
</dbReference>
<dbReference type="InterPro" id="IPR027417">
    <property type="entry name" value="P-loop_NTPase"/>
</dbReference>
<dbReference type="Proteomes" id="UP000182089">
    <property type="component" value="Unassembled WGS sequence"/>
</dbReference>
<protein>
    <submittedName>
        <fullName evidence="2">ABC transporter</fullName>
    </submittedName>
</protein>
<dbReference type="Pfam" id="PF00005">
    <property type="entry name" value="ABC_tran"/>
    <property type="match status" value="1"/>
</dbReference>
<evidence type="ECO:0000313" key="3">
    <source>
        <dbReference type="Proteomes" id="UP000182089"/>
    </source>
</evidence>
<dbReference type="PANTHER" id="PTHR24220">
    <property type="entry name" value="IMPORT ATP-BINDING PROTEIN"/>
    <property type="match status" value="1"/>
</dbReference>
<gene>
    <name evidence="2" type="ORF">SAMN05216431_101162</name>
</gene>
<feature type="domain" description="ABC transporter" evidence="1">
    <location>
        <begin position="41"/>
        <end position="76"/>
    </location>
</feature>
<sequence>MTLSGVISLIYYYHMYEQFKSEFYLRITLGDTVAEISECFAQKPIKFLSGGQKQRLMIARALIKKPPIILADEPTAALDKHNVDLVYDLLKQRAQAGSTVITVTHDISFSEKFSRVLKLDKGHLKEV</sequence>
<dbReference type="Gene3D" id="3.40.50.300">
    <property type="entry name" value="P-loop containing nucleotide triphosphate hydrolases"/>
    <property type="match status" value="1"/>
</dbReference>
<reference evidence="2 3" key="1">
    <citation type="submission" date="2016-10" db="EMBL/GenBank/DDBJ databases">
        <authorList>
            <person name="Varghese N."/>
            <person name="Submissions S."/>
        </authorList>
    </citation>
    <scope>NUCLEOTIDE SEQUENCE [LARGE SCALE GENOMIC DNA]</scope>
    <source>
        <strain evidence="2 3">WC1T17</strain>
    </source>
</reference>
<dbReference type="InterPro" id="IPR015854">
    <property type="entry name" value="ABC_transpr_LolD-like"/>
</dbReference>
<comment type="caution">
    <text evidence="2">The sequence shown here is derived from an EMBL/GenBank/DDBJ whole genome shotgun (WGS) entry which is preliminary data.</text>
</comment>
<evidence type="ECO:0000313" key="2">
    <source>
        <dbReference type="EMBL" id="SEM34389.1"/>
    </source>
</evidence>
<evidence type="ECO:0000259" key="1">
    <source>
        <dbReference type="Pfam" id="PF00005"/>
    </source>
</evidence>
<proteinExistence type="predicted"/>
<accession>A0ABY1A979</accession>
<dbReference type="InterPro" id="IPR003439">
    <property type="entry name" value="ABC_transporter-like_ATP-bd"/>
</dbReference>